<evidence type="ECO:0008006" key="4">
    <source>
        <dbReference type="Google" id="ProtNLM"/>
    </source>
</evidence>
<dbReference type="Proteomes" id="UP000834106">
    <property type="component" value="Chromosome 6"/>
</dbReference>
<dbReference type="EMBL" id="OU503041">
    <property type="protein sequence ID" value="CAI9763662.1"/>
    <property type="molecule type" value="Genomic_DNA"/>
</dbReference>
<dbReference type="InterPro" id="IPR011990">
    <property type="entry name" value="TPR-like_helical_dom_sf"/>
</dbReference>
<accession>A0AAD2DQT4</accession>
<proteinExistence type="predicted"/>
<dbReference type="NCBIfam" id="TIGR00756">
    <property type="entry name" value="PPR"/>
    <property type="match status" value="3"/>
</dbReference>
<name>A0AAD2DQT4_9LAMI</name>
<dbReference type="InterPro" id="IPR002885">
    <property type="entry name" value="PPR_rpt"/>
</dbReference>
<dbReference type="AlphaFoldDB" id="A0AAD2DQT4"/>
<dbReference type="InterPro" id="IPR050421">
    <property type="entry name" value="PPR"/>
</dbReference>
<keyword evidence="1" id="KW-0677">Repeat</keyword>
<evidence type="ECO:0000313" key="2">
    <source>
        <dbReference type="EMBL" id="CAI9763662.1"/>
    </source>
</evidence>
<dbReference type="Gene3D" id="1.25.40.10">
    <property type="entry name" value="Tetratricopeptide repeat domain"/>
    <property type="match status" value="2"/>
</dbReference>
<keyword evidence="3" id="KW-1185">Reference proteome</keyword>
<reference evidence="2" key="1">
    <citation type="submission" date="2023-05" db="EMBL/GenBank/DDBJ databases">
        <authorList>
            <person name="Huff M."/>
        </authorList>
    </citation>
    <scope>NUCLEOTIDE SEQUENCE</scope>
</reference>
<organism evidence="2 3">
    <name type="scientific">Fraxinus pennsylvanica</name>
    <dbReference type="NCBI Taxonomy" id="56036"/>
    <lineage>
        <taxon>Eukaryota</taxon>
        <taxon>Viridiplantae</taxon>
        <taxon>Streptophyta</taxon>
        <taxon>Embryophyta</taxon>
        <taxon>Tracheophyta</taxon>
        <taxon>Spermatophyta</taxon>
        <taxon>Magnoliopsida</taxon>
        <taxon>eudicotyledons</taxon>
        <taxon>Gunneridae</taxon>
        <taxon>Pentapetalae</taxon>
        <taxon>asterids</taxon>
        <taxon>lamiids</taxon>
        <taxon>Lamiales</taxon>
        <taxon>Oleaceae</taxon>
        <taxon>Oleeae</taxon>
        <taxon>Fraxinus</taxon>
    </lineage>
</organism>
<evidence type="ECO:0000256" key="1">
    <source>
        <dbReference type="ARBA" id="ARBA00022737"/>
    </source>
</evidence>
<gene>
    <name evidence="2" type="ORF">FPE_LOCUS11092</name>
</gene>
<sequence>MLFSSSIPPKLRHKSITVHALFFSSSAQHFESLTKAKLIHQQQVIQGAPLFSDSKNTSQILSNYLSCDAHPEVLALLRHLPPSRSVVFYWNNLIKSSVSIRNLENALHLFNEMRRLNWVPDEYTYPYVFKACGELSSLVQGASVHALAVVTGYSQIGNFDDALGLFKRMREEEIELNVVTWSAVISGYSQRGLGYEALDVVREMIVSESEPNAVTLVSVLSGCAAVGALDQGKETHCYVIKEFLNIVGNDPGDEMMETRLDSQRQGTEKGERCSLSWNALVIGSLKLHTDAGI</sequence>
<dbReference type="Pfam" id="PF13041">
    <property type="entry name" value="PPR_2"/>
    <property type="match status" value="2"/>
</dbReference>
<dbReference type="Pfam" id="PF01535">
    <property type="entry name" value="PPR"/>
    <property type="match status" value="1"/>
</dbReference>
<protein>
    <recommendedName>
        <fullName evidence="4">Pentatricopeptide repeat-containing protein</fullName>
    </recommendedName>
</protein>
<evidence type="ECO:0000313" key="3">
    <source>
        <dbReference type="Proteomes" id="UP000834106"/>
    </source>
</evidence>
<dbReference type="PANTHER" id="PTHR47928:SF207">
    <property type="entry name" value="PENTATRICOPEPTIDE REPEAT-CONTAINING PROTEIN"/>
    <property type="match status" value="1"/>
</dbReference>
<dbReference type="PANTHER" id="PTHR47928">
    <property type="entry name" value="REPEAT-CONTAINING PROTEIN, PUTATIVE-RELATED"/>
    <property type="match status" value="1"/>
</dbReference>